<dbReference type="AlphaFoldDB" id="A0AAV5RWW9"/>
<organism evidence="3 4">
    <name type="scientific">Maudiozyma humilis</name>
    <name type="common">Sour dough yeast</name>
    <name type="synonym">Kazachstania humilis</name>
    <dbReference type="NCBI Taxonomy" id="51915"/>
    <lineage>
        <taxon>Eukaryota</taxon>
        <taxon>Fungi</taxon>
        <taxon>Dikarya</taxon>
        <taxon>Ascomycota</taxon>
        <taxon>Saccharomycotina</taxon>
        <taxon>Saccharomycetes</taxon>
        <taxon>Saccharomycetales</taxon>
        <taxon>Saccharomycetaceae</taxon>
        <taxon>Maudiozyma</taxon>
    </lineage>
</organism>
<protein>
    <submittedName>
        <fullName evidence="3">Vik1 protein</fullName>
    </submittedName>
</protein>
<proteinExistence type="predicted"/>
<evidence type="ECO:0000259" key="2">
    <source>
        <dbReference type="Pfam" id="PF16796"/>
    </source>
</evidence>
<dbReference type="InterPro" id="IPR031852">
    <property type="entry name" value="Vik1/Cik1_MT-bd"/>
</dbReference>
<comment type="caution">
    <text evidence="3">The sequence shown here is derived from an EMBL/GenBank/DDBJ whole genome shotgun (WGS) entry which is preliminary data.</text>
</comment>
<evidence type="ECO:0000313" key="3">
    <source>
        <dbReference type="EMBL" id="GMM55921.1"/>
    </source>
</evidence>
<dbReference type="GO" id="GO:0008017">
    <property type="term" value="F:microtubule binding"/>
    <property type="evidence" value="ECO:0007669"/>
    <property type="project" value="InterPro"/>
</dbReference>
<sequence length="606" mass="70579">MTQQGPRESLMMHNAMHRPTRSANSLHDITNHRYVSKPGNKRALLDKTDVLAIAKQKRDQIQVEKTTQSLKVSIRSLDRELDKLQNRYIPDIVYNMSKRESMLRSTNSNCKHNIQKIKQCEVTIQSSDASLQIECETMTRRFEEQLDKIRLEHEQEMNSLKLAKEEEIKALEKIPPKEELLKDIQSLNDQLKDLDDQLNRLKLSNDLIVTQYDEKLDSEFGVLRTSKTNTLRDIEKKGSEGEAQLTKLKTEIENTQYSITMTKEENACTIEQCDILQESINKIEKSSVLPEKKLKLLCERFTEVKQEHDVLAEVKKLDEEEYTLRVQKLNNDIEKKLLLQNSIDEVKGNARIFCLTDLGINNNINNSTCPFKVNSTTNVMTDLALDDPKDYKMSRFISCRPNDSKTELFNNLKVYSDMCLKSSQNFNITSISPHPVENLHYDTLSFIAKEYLDTYEIQYQVISLYDEKFSKESPFTIREDKSIILDRTPLFLNNHIPKETSDDINELTQVKILKVQFKEKNSTNDFVDFYSVAIENVKSMNLFYRFLSKEQAWRDNQIGLILLKLLNYTKSCFVFNVHETSTLDENRLSLMISEHVQKIRNPPKNA</sequence>
<name>A0AAV5RWW9_MAUHU</name>
<feature type="domain" description="Spindle pole body-associated protein Vik1/Cik1 microtubule binding" evidence="2">
    <location>
        <begin position="338"/>
        <end position="468"/>
    </location>
</feature>
<dbReference type="Gene3D" id="3.40.850.20">
    <property type="match status" value="1"/>
</dbReference>
<evidence type="ECO:0000256" key="1">
    <source>
        <dbReference type="SAM" id="Coils"/>
    </source>
</evidence>
<reference evidence="3 4" key="1">
    <citation type="journal article" date="2023" name="Elife">
        <title>Identification of key yeast species and microbe-microbe interactions impacting larval growth of Drosophila in the wild.</title>
        <authorList>
            <person name="Mure A."/>
            <person name="Sugiura Y."/>
            <person name="Maeda R."/>
            <person name="Honda K."/>
            <person name="Sakurai N."/>
            <person name="Takahashi Y."/>
            <person name="Watada M."/>
            <person name="Katoh T."/>
            <person name="Gotoh A."/>
            <person name="Gotoh Y."/>
            <person name="Taniguchi I."/>
            <person name="Nakamura K."/>
            <person name="Hayashi T."/>
            <person name="Katayama T."/>
            <person name="Uemura T."/>
            <person name="Hattori Y."/>
        </authorList>
    </citation>
    <scope>NUCLEOTIDE SEQUENCE [LARGE SCALE GENOMIC DNA]</scope>
    <source>
        <strain evidence="3 4">KH-74</strain>
    </source>
</reference>
<feature type="coiled-coil region" evidence="1">
    <location>
        <begin position="146"/>
        <end position="204"/>
    </location>
</feature>
<gene>
    <name evidence="3" type="ORF">DAKH74_025370</name>
</gene>
<accession>A0AAV5RWW9</accession>
<keyword evidence="1" id="KW-0175">Coiled coil</keyword>
<dbReference type="Pfam" id="PF16796">
    <property type="entry name" value="Microtub_bd"/>
    <property type="match status" value="1"/>
</dbReference>
<dbReference type="EMBL" id="BTGD01000006">
    <property type="protein sequence ID" value="GMM55921.1"/>
    <property type="molecule type" value="Genomic_DNA"/>
</dbReference>
<evidence type="ECO:0000313" key="4">
    <source>
        <dbReference type="Proteomes" id="UP001377567"/>
    </source>
</evidence>
<keyword evidence="4" id="KW-1185">Reference proteome</keyword>
<dbReference type="Proteomes" id="UP001377567">
    <property type="component" value="Unassembled WGS sequence"/>
</dbReference>